<sequence length="388" mass="41713">MLTDWWGIFWPQFGSRMAMQPGENPESSAQPSVKEALEILSSLNRTNVGIARAPPNGNPSQHVNNVMGQSPEGWFQTPPEDSQRRAGKHPMNTDTTSILGRSAAGEMGMGALMFPPVHFLPTEMTSGLHINKYSHLHMPGTIQPPLPQGFEAFRSIQLEPTYPAGQDWAYLPAATIAGYSDSCHAISGCMNTGTTSILGHSAAREKGKGILRYTPVQLLPAEMTPGLHINKSSHLHMPGTIQPPPPQGFGDFRSVQLEPTYPAGQDWAYLPAATIAGYSDSCHAISGCMNTGTTSILGHSAAREKGKGILRYTPVQFLPAEMTPGLHINKSSHLHMPGTPQLPPPQGFGAIWSVQHEPSYHAGQDSAYIPAATITGLSDSAHAIFVYI</sequence>
<reference evidence="2" key="2">
    <citation type="submission" date="2022-03" db="EMBL/GenBank/DDBJ databases">
        <title>Draft title - Genomic analysis of global carrot germplasm unveils the trajectory of domestication and the origin of high carotenoid orange carrot.</title>
        <authorList>
            <person name="Iorizzo M."/>
            <person name="Ellison S."/>
            <person name="Senalik D."/>
            <person name="Macko-Podgorni A."/>
            <person name="Grzebelus D."/>
            <person name="Bostan H."/>
            <person name="Rolling W."/>
            <person name="Curaba J."/>
            <person name="Simon P."/>
        </authorList>
    </citation>
    <scope>NUCLEOTIDE SEQUENCE</scope>
    <source>
        <tissue evidence="2">Leaf</tissue>
    </source>
</reference>
<reference evidence="2" key="1">
    <citation type="journal article" date="2016" name="Nat. Genet.">
        <title>A high-quality carrot genome assembly provides new insights into carotenoid accumulation and asterid genome evolution.</title>
        <authorList>
            <person name="Iorizzo M."/>
            <person name="Ellison S."/>
            <person name="Senalik D."/>
            <person name="Zeng P."/>
            <person name="Satapoomin P."/>
            <person name="Huang J."/>
            <person name="Bowman M."/>
            <person name="Iovene M."/>
            <person name="Sanseverino W."/>
            <person name="Cavagnaro P."/>
            <person name="Yildiz M."/>
            <person name="Macko-Podgorni A."/>
            <person name="Moranska E."/>
            <person name="Grzebelus E."/>
            <person name="Grzebelus D."/>
            <person name="Ashrafi H."/>
            <person name="Zheng Z."/>
            <person name="Cheng S."/>
            <person name="Spooner D."/>
            <person name="Van Deynze A."/>
            <person name="Simon P."/>
        </authorList>
    </citation>
    <scope>NUCLEOTIDE SEQUENCE</scope>
    <source>
        <tissue evidence="2">Leaf</tissue>
    </source>
</reference>
<dbReference type="AlphaFoldDB" id="A0AAF1ARP4"/>
<dbReference type="Proteomes" id="UP000077755">
    <property type="component" value="Chromosome 2"/>
</dbReference>
<proteinExistence type="predicted"/>
<name>A0AAF1ARP4_DAUCS</name>
<protein>
    <submittedName>
        <fullName evidence="2">Uncharacterized protein</fullName>
    </submittedName>
</protein>
<evidence type="ECO:0000256" key="1">
    <source>
        <dbReference type="SAM" id="MobiDB-lite"/>
    </source>
</evidence>
<dbReference type="EMBL" id="CP093344">
    <property type="protein sequence ID" value="WOG89835.1"/>
    <property type="molecule type" value="Genomic_DNA"/>
</dbReference>
<keyword evidence="3" id="KW-1185">Reference proteome</keyword>
<feature type="region of interest" description="Disordered" evidence="1">
    <location>
        <begin position="68"/>
        <end position="94"/>
    </location>
</feature>
<gene>
    <name evidence="2" type="ORF">DCAR_0209074</name>
</gene>
<evidence type="ECO:0000313" key="3">
    <source>
        <dbReference type="Proteomes" id="UP000077755"/>
    </source>
</evidence>
<accession>A0AAF1ARP4</accession>
<organism evidence="2 3">
    <name type="scientific">Daucus carota subsp. sativus</name>
    <name type="common">Carrot</name>
    <dbReference type="NCBI Taxonomy" id="79200"/>
    <lineage>
        <taxon>Eukaryota</taxon>
        <taxon>Viridiplantae</taxon>
        <taxon>Streptophyta</taxon>
        <taxon>Embryophyta</taxon>
        <taxon>Tracheophyta</taxon>
        <taxon>Spermatophyta</taxon>
        <taxon>Magnoliopsida</taxon>
        <taxon>eudicotyledons</taxon>
        <taxon>Gunneridae</taxon>
        <taxon>Pentapetalae</taxon>
        <taxon>asterids</taxon>
        <taxon>campanulids</taxon>
        <taxon>Apiales</taxon>
        <taxon>Apiaceae</taxon>
        <taxon>Apioideae</taxon>
        <taxon>Scandiceae</taxon>
        <taxon>Daucinae</taxon>
        <taxon>Daucus</taxon>
        <taxon>Daucus sect. Daucus</taxon>
    </lineage>
</organism>
<evidence type="ECO:0000313" key="2">
    <source>
        <dbReference type="EMBL" id="WOG89835.1"/>
    </source>
</evidence>